<gene>
    <name evidence="1" type="ORF">BT62DRAFT_1012894</name>
</gene>
<sequence length="459" mass="52571">MSTSFEISDNSIDVTPISSFFRHPTGILLTDLDKARFDKEIPPLERQVRYFDEQSAFLVSQRDPTRTLPKIFSHVTVDHDSLDLSSGPWTLGQVCALWRDLVLDTPLVWSRPTLKGVYTSQSLQVLAEYLRRSRDCPLHIKWSPDLREPFFEVLMKISPRWKFVHFVMPMEFLTHLSAQCGKNSPFGGGSNPAVDLFSNVPSLRKIGLHGLTFSEPMLTGNHVTHFAGELDHLDDIKTIFEFPALFECRLQYNGKDSVFPLSPIQNDRIKYLVVNITRILNVLTLPSLEHLEIDEQWGAPMSACTEAMSAFVDRSSSHLRSLSMTEIAVLKQFIHSYYAQTVEDFTVTIKLSCWLAAVFYPWNRYEFIPNLRRLRIRFWDQDEVHLHEDHVVTLVNFIRGRLDEATSVALGVKKLDMVHISSKQSSYLDQIRKGGLDESDGCVLEALPPADRYDFSVDF</sequence>
<organism evidence="1 2">
    <name type="scientific">Guyanagaster necrorhizus</name>
    <dbReference type="NCBI Taxonomy" id="856835"/>
    <lineage>
        <taxon>Eukaryota</taxon>
        <taxon>Fungi</taxon>
        <taxon>Dikarya</taxon>
        <taxon>Basidiomycota</taxon>
        <taxon>Agaricomycotina</taxon>
        <taxon>Agaricomycetes</taxon>
        <taxon>Agaricomycetidae</taxon>
        <taxon>Agaricales</taxon>
        <taxon>Marasmiineae</taxon>
        <taxon>Physalacriaceae</taxon>
        <taxon>Guyanagaster</taxon>
    </lineage>
</organism>
<evidence type="ECO:0008006" key="3">
    <source>
        <dbReference type="Google" id="ProtNLM"/>
    </source>
</evidence>
<name>A0A9P8AMV8_9AGAR</name>
<dbReference type="OrthoDB" id="3365698at2759"/>
<evidence type="ECO:0000313" key="1">
    <source>
        <dbReference type="EMBL" id="KAG7440242.1"/>
    </source>
</evidence>
<dbReference type="EMBL" id="MU250574">
    <property type="protein sequence ID" value="KAG7440242.1"/>
    <property type="molecule type" value="Genomic_DNA"/>
</dbReference>
<dbReference type="RefSeq" id="XP_043033742.1">
    <property type="nucleotide sequence ID" value="XM_043177985.1"/>
</dbReference>
<reference evidence="1" key="1">
    <citation type="submission" date="2020-11" db="EMBL/GenBank/DDBJ databases">
        <title>Adaptations for nitrogen fixation in a non-lichenized fungal sporocarp promotes dispersal by wood-feeding termites.</title>
        <authorList>
            <consortium name="DOE Joint Genome Institute"/>
            <person name="Koch R.A."/>
            <person name="Yoon G."/>
            <person name="Arayal U."/>
            <person name="Lail K."/>
            <person name="Amirebrahimi M."/>
            <person name="Labutti K."/>
            <person name="Lipzen A."/>
            <person name="Riley R."/>
            <person name="Barry K."/>
            <person name="Henrissat B."/>
            <person name="Grigoriev I.V."/>
            <person name="Herr J.R."/>
            <person name="Aime M.C."/>
        </authorList>
    </citation>
    <scope>NUCLEOTIDE SEQUENCE</scope>
    <source>
        <strain evidence="1">MCA 3950</strain>
    </source>
</reference>
<proteinExistence type="predicted"/>
<comment type="caution">
    <text evidence="1">The sequence shown here is derived from an EMBL/GenBank/DDBJ whole genome shotgun (WGS) entry which is preliminary data.</text>
</comment>
<dbReference type="GeneID" id="66100272"/>
<protein>
    <recommendedName>
        <fullName evidence="3">F-box domain-containing protein</fullName>
    </recommendedName>
</protein>
<accession>A0A9P8AMV8</accession>
<keyword evidence="2" id="KW-1185">Reference proteome</keyword>
<dbReference type="AlphaFoldDB" id="A0A9P8AMV8"/>
<evidence type="ECO:0000313" key="2">
    <source>
        <dbReference type="Proteomes" id="UP000812287"/>
    </source>
</evidence>
<dbReference type="Proteomes" id="UP000812287">
    <property type="component" value="Unassembled WGS sequence"/>
</dbReference>